<reference evidence="5" key="1">
    <citation type="journal article" date="2021" name="Nat. Commun.">
        <title>Genetic determinants of endophytism in the Arabidopsis root mycobiome.</title>
        <authorList>
            <person name="Mesny F."/>
            <person name="Miyauchi S."/>
            <person name="Thiergart T."/>
            <person name="Pickel B."/>
            <person name="Atanasova L."/>
            <person name="Karlsson M."/>
            <person name="Huettel B."/>
            <person name="Barry K.W."/>
            <person name="Haridas S."/>
            <person name="Chen C."/>
            <person name="Bauer D."/>
            <person name="Andreopoulos W."/>
            <person name="Pangilinan J."/>
            <person name="LaButti K."/>
            <person name="Riley R."/>
            <person name="Lipzen A."/>
            <person name="Clum A."/>
            <person name="Drula E."/>
            <person name="Henrissat B."/>
            <person name="Kohler A."/>
            <person name="Grigoriev I.V."/>
            <person name="Martin F.M."/>
            <person name="Hacquard S."/>
        </authorList>
    </citation>
    <scope>NUCLEOTIDE SEQUENCE</scope>
    <source>
        <strain evidence="5">FSSC 5 MPI-SDFR-AT-0091</strain>
    </source>
</reference>
<proteinExistence type="predicted"/>
<keyword evidence="1" id="KW-0040">ANK repeat</keyword>
<gene>
    <name evidence="5" type="ORF">B0J15DRAFT_531611</name>
</gene>
<dbReference type="OrthoDB" id="20872at2759"/>
<comment type="caution">
    <text evidence="5">The sequence shown here is derived from an EMBL/GenBank/DDBJ whole genome shotgun (WGS) entry which is preliminary data.</text>
</comment>
<evidence type="ECO:0000256" key="1">
    <source>
        <dbReference type="PROSITE-ProRule" id="PRU00023"/>
    </source>
</evidence>
<organism evidence="5 6">
    <name type="scientific">Fusarium solani</name>
    <name type="common">Filamentous fungus</name>
    <dbReference type="NCBI Taxonomy" id="169388"/>
    <lineage>
        <taxon>Eukaryota</taxon>
        <taxon>Fungi</taxon>
        <taxon>Dikarya</taxon>
        <taxon>Ascomycota</taxon>
        <taxon>Pezizomycotina</taxon>
        <taxon>Sordariomycetes</taxon>
        <taxon>Hypocreomycetidae</taxon>
        <taxon>Hypocreales</taxon>
        <taxon>Nectriaceae</taxon>
        <taxon>Fusarium</taxon>
        <taxon>Fusarium solani species complex</taxon>
    </lineage>
</organism>
<dbReference type="PROSITE" id="PS50297">
    <property type="entry name" value="ANK_REP_REGION"/>
    <property type="match status" value="4"/>
</dbReference>
<evidence type="ECO:0000259" key="3">
    <source>
        <dbReference type="Pfam" id="PF06985"/>
    </source>
</evidence>
<dbReference type="Pfam" id="PF12796">
    <property type="entry name" value="Ank_2"/>
    <property type="match status" value="3"/>
</dbReference>
<dbReference type="InterPro" id="IPR010730">
    <property type="entry name" value="HET"/>
</dbReference>
<feature type="repeat" description="ANK" evidence="1">
    <location>
        <begin position="563"/>
        <end position="595"/>
    </location>
</feature>
<dbReference type="PROSITE" id="PS50088">
    <property type="entry name" value="ANK_REPEAT"/>
    <property type="match status" value="5"/>
</dbReference>
<feature type="domain" description="DUF8212" evidence="4">
    <location>
        <begin position="214"/>
        <end position="242"/>
    </location>
</feature>
<dbReference type="InterPro" id="IPR036770">
    <property type="entry name" value="Ankyrin_rpt-contain_sf"/>
</dbReference>
<name>A0A9P9L8J3_FUSSL</name>
<dbReference type="Gene3D" id="1.25.40.20">
    <property type="entry name" value="Ankyrin repeat-containing domain"/>
    <property type="match status" value="3"/>
</dbReference>
<evidence type="ECO:0000313" key="6">
    <source>
        <dbReference type="Proteomes" id="UP000736672"/>
    </source>
</evidence>
<feature type="compositionally biased region" description="Polar residues" evidence="2">
    <location>
        <begin position="364"/>
        <end position="389"/>
    </location>
</feature>
<accession>A0A9P9L8J3</accession>
<dbReference type="EMBL" id="JAGTJS010000001">
    <property type="protein sequence ID" value="KAH7276208.1"/>
    <property type="molecule type" value="Genomic_DNA"/>
</dbReference>
<feature type="repeat" description="ANK" evidence="1">
    <location>
        <begin position="530"/>
        <end position="562"/>
    </location>
</feature>
<protein>
    <submittedName>
        <fullName evidence="5">Ankyrin repeat-containing protein</fullName>
    </submittedName>
</protein>
<feature type="repeat" description="ANK" evidence="1">
    <location>
        <begin position="664"/>
        <end position="697"/>
    </location>
</feature>
<dbReference type="InterPro" id="IPR058525">
    <property type="entry name" value="DUF8212"/>
</dbReference>
<dbReference type="InterPro" id="IPR002110">
    <property type="entry name" value="Ankyrin_rpt"/>
</dbReference>
<sequence>MRLLNTEPVELKYFADNAPQYAILSHTWDEEEVTFQDMEQGRAKDKKGYTKIKNCCSVARDNGYNYVWIDTCCIDKTSSAELTEAINSMYRYYREAEVCYSFLSDISTASDFSQSRWFTRGWTLQELIAPTHMIFFNREWQYLGTKASLGDKISERTGVPQAILSGAESLESASVAQRMSWAASRKTTRLEDRAYSLMGIFDINMPLLYGEGHKAFVRLQEEILRVSDDHSIFAWRHTDTRSDGGLLAETPDAFKDSKNIISWNPFTPYNSPFTVTNKGVHLDAPFIAQAEGGLGLVILHCAEAGSKDQLVGVYLRDPFLTMEHFERCRPQEFTLINLGRFSPSQYPTRNLCIRLRGKVSSRTLGSSVSKDQGLQPGHSTAGDQNSTTDGVEDAEGDEQEKDPQQKLFLAVSKGNEAVVKKLLALSDIDANSMNGDKRTPLSLAAEAGHERIVDLLLNRREVDINSRDKSGLSPLSYAAAMGHEKVVWILLARSDIEANSQDAGKRTAMGQDAIVELLLKAGADPCAVGYDTTPLWCAVVKGDEAMVEALLEYGANTEAKIKEGKTVLFYAVSLGHGSIVRQLLKHGANKEERDEDGWTLLIAAVSIFADTTDSDMLELLLDEGADVEAKDKDGNTPLMHGAWCLTTAKLLLARGAEVNARSKHGVTPLMKAAFYKENADVVKLFLEHGADPTAKDESDRTAASQANDEAALILLRGYSEGS</sequence>
<evidence type="ECO:0000259" key="4">
    <source>
        <dbReference type="Pfam" id="PF26640"/>
    </source>
</evidence>
<dbReference type="PRINTS" id="PR01415">
    <property type="entry name" value="ANKYRIN"/>
</dbReference>
<dbReference type="AlphaFoldDB" id="A0A9P9L8J3"/>
<dbReference type="Pfam" id="PF06985">
    <property type="entry name" value="HET"/>
    <property type="match status" value="1"/>
</dbReference>
<feature type="domain" description="Heterokaryon incompatibility" evidence="3">
    <location>
        <begin position="21"/>
        <end position="106"/>
    </location>
</feature>
<dbReference type="PANTHER" id="PTHR10622">
    <property type="entry name" value="HET DOMAIN-CONTAINING PROTEIN"/>
    <property type="match status" value="1"/>
</dbReference>
<feature type="region of interest" description="Disordered" evidence="2">
    <location>
        <begin position="364"/>
        <end position="403"/>
    </location>
</feature>
<evidence type="ECO:0000256" key="2">
    <source>
        <dbReference type="SAM" id="MobiDB-lite"/>
    </source>
</evidence>
<feature type="repeat" description="ANK" evidence="1">
    <location>
        <begin position="436"/>
        <end position="469"/>
    </location>
</feature>
<feature type="repeat" description="ANK" evidence="1">
    <location>
        <begin position="596"/>
        <end position="632"/>
    </location>
</feature>
<keyword evidence="6" id="KW-1185">Reference proteome</keyword>
<dbReference type="Pfam" id="PF26640">
    <property type="entry name" value="DUF8212"/>
    <property type="match status" value="1"/>
</dbReference>
<dbReference type="SMART" id="SM00248">
    <property type="entry name" value="ANK"/>
    <property type="match status" value="8"/>
</dbReference>
<evidence type="ECO:0000313" key="5">
    <source>
        <dbReference type="EMBL" id="KAH7276208.1"/>
    </source>
</evidence>
<dbReference type="PANTHER" id="PTHR10622:SF10">
    <property type="entry name" value="HET DOMAIN-CONTAINING PROTEIN"/>
    <property type="match status" value="1"/>
</dbReference>
<dbReference type="SUPFAM" id="SSF48403">
    <property type="entry name" value="Ankyrin repeat"/>
    <property type="match status" value="1"/>
</dbReference>
<dbReference type="Proteomes" id="UP000736672">
    <property type="component" value="Unassembled WGS sequence"/>
</dbReference>
<feature type="compositionally biased region" description="Acidic residues" evidence="2">
    <location>
        <begin position="390"/>
        <end position="400"/>
    </location>
</feature>